<comment type="caution">
    <text evidence="1">The sequence shown here is derived from an EMBL/GenBank/DDBJ whole genome shotgun (WGS) entry which is preliminary data.</text>
</comment>
<dbReference type="InterPro" id="IPR025639">
    <property type="entry name" value="DruA"/>
</dbReference>
<proteinExistence type="predicted"/>
<name>A0A0W8E9W5_9ZZZZ</name>
<accession>A0A0W8E9W5</accession>
<dbReference type="Pfam" id="PF14236">
    <property type="entry name" value="DruA"/>
    <property type="match status" value="1"/>
</dbReference>
<organism evidence="1">
    <name type="scientific">hydrocarbon metagenome</name>
    <dbReference type="NCBI Taxonomy" id="938273"/>
    <lineage>
        <taxon>unclassified sequences</taxon>
        <taxon>metagenomes</taxon>
        <taxon>ecological metagenomes</taxon>
    </lineage>
</organism>
<gene>
    <name evidence="1" type="ORF">ASZ90_017350</name>
</gene>
<dbReference type="AlphaFoldDB" id="A0A0W8E9W5"/>
<dbReference type="EMBL" id="LNQE01001822">
    <property type="protein sequence ID" value="KUG05277.1"/>
    <property type="molecule type" value="Genomic_DNA"/>
</dbReference>
<evidence type="ECO:0000313" key="1">
    <source>
        <dbReference type="EMBL" id="KUG05277.1"/>
    </source>
</evidence>
<protein>
    <submittedName>
        <fullName evidence="1">Uncharacterized protein</fullName>
    </submittedName>
</protein>
<reference evidence="1" key="1">
    <citation type="journal article" date="2015" name="Proc. Natl. Acad. Sci. U.S.A.">
        <title>Networks of energetic and metabolic interactions define dynamics in microbial communities.</title>
        <authorList>
            <person name="Embree M."/>
            <person name="Liu J.K."/>
            <person name="Al-Bassam M.M."/>
            <person name="Zengler K."/>
        </authorList>
    </citation>
    <scope>NUCLEOTIDE SEQUENCE</scope>
</reference>
<sequence length="389" mass="43641">MSNSQDTFSENEIINKILSLLASEGLMNPNVIGNIEQLTKENIRMMHSPQRKETVGKESIKLIPNLNKLLKFFAAGNEITPTKIEARLVPVNNSQTALLFRLATLLWSVPVSKGFGRRMRFLIIDSNNDKLIGIFALGDPVFNLTARDSLIGWNTDDRKARLVNVMDAYVVGAVPPYNMLLGGKLVASLIGSQEVVDYYLKKYEGKRGIISNQVKDHALALITVTSALGRSSIYNRLKIPGIVNLIKIGQTKGYGHFQISNELFDAMRELLIIKGHSYALGYEYGSGPNWKWRVIRQALKYSGVSIDVLKHGIAREIYAMPIASNWKEYLQGSDDFCLVSRPSVKDISEACLNRWVVPRAERLPNYAEWTHQNTIDLFNSILSINGNIK</sequence>